<dbReference type="EMBL" id="MU007012">
    <property type="protein sequence ID" value="KAF2435762.1"/>
    <property type="molecule type" value="Genomic_DNA"/>
</dbReference>
<dbReference type="AlphaFoldDB" id="A0A9P4P1Y3"/>
<dbReference type="OrthoDB" id="2120038at2759"/>
<feature type="region of interest" description="Disordered" evidence="1">
    <location>
        <begin position="1"/>
        <end position="23"/>
    </location>
</feature>
<organism evidence="2 3">
    <name type="scientific">Tothia fuscella</name>
    <dbReference type="NCBI Taxonomy" id="1048955"/>
    <lineage>
        <taxon>Eukaryota</taxon>
        <taxon>Fungi</taxon>
        <taxon>Dikarya</taxon>
        <taxon>Ascomycota</taxon>
        <taxon>Pezizomycotina</taxon>
        <taxon>Dothideomycetes</taxon>
        <taxon>Pleosporomycetidae</taxon>
        <taxon>Venturiales</taxon>
        <taxon>Cylindrosympodiaceae</taxon>
        <taxon>Tothia</taxon>
    </lineage>
</organism>
<accession>A0A9P4P1Y3</accession>
<feature type="compositionally biased region" description="Low complexity" evidence="1">
    <location>
        <begin position="1"/>
        <end position="12"/>
    </location>
</feature>
<keyword evidence="3" id="KW-1185">Reference proteome</keyword>
<dbReference type="Proteomes" id="UP000800235">
    <property type="component" value="Unassembled WGS sequence"/>
</dbReference>
<name>A0A9P4P1Y3_9PEZI</name>
<feature type="compositionally biased region" description="Basic and acidic residues" evidence="1">
    <location>
        <begin position="155"/>
        <end position="166"/>
    </location>
</feature>
<proteinExistence type="predicted"/>
<evidence type="ECO:0000256" key="1">
    <source>
        <dbReference type="SAM" id="MobiDB-lite"/>
    </source>
</evidence>
<reference evidence="2" key="1">
    <citation type="journal article" date="2020" name="Stud. Mycol.">
        <title>101 Dothideomycetes genomes: a test case for predicting lifestyles and emergence of pathogens.</title>
        <authorList>
            <person name="Haridas S."/>
            <person name="Albert R."/>
            <person name="Binder M."/>
            <person name="Bloem J."/>
            <person name="Labutti K."/>
            <person name="Salamov A."/>
            <person name="Andreopoulos B."/>
            <person name="Baker S."/>
            <person name="Barry K."/>
            <person name="Bills G."/>
            <person name="Bluhm B."/>
            <person name="Cannon C."/>
            <person name="Castanera R."/>
            <person name="Culley D."/>
            <person name="Daum C."/>
            <person name="Ezra D."/>
            <person name="Gonzalez J."/>
            <person name="Henrissat B."/>
            <person name="Kuo A."/>
            <person name="Liang C."/>
            <person name="Lipzen A."/>
            <person name="Lutzoni F."/>
            <person name="Magnuson J."/>
            <person name="Mondo S."/>
            <person name="Nolan M."/>
            <person name="Ohm R."/>
            <person name="Pangilinan J."/>
            <person name="Park H.-J."/>
            <person name="Ramirez L."/>
            <person name="Alfaro M."/>
            <person name="Sun H."/>
            <person name="Tritt A."/>
            <person name="Yoshinaga Y."/>
            <person name="Zwiers L.-H."/>
            <person name="Turgeon B."/>
            <person name="Goodwin S."/>
            <person name="Spatafora J."/>
            <person name="Crous P."/>
            <person name="Grigoriev I."/>
        </authorList>
    </citation>
    <scope>NUCLEOTIDE SEQUENCE</scope>
    <source>
        <strain evidence="2">CBS 130266</strain>
    </source>
</reference>
<dbReference type="PANTHER" id="PTHR42100">
    <property type="entry name" value="OXIDOREDUCTASE 178 KDA SUBUNIT, PUTATIVE (AFU_ORTHOLOGUE AFUA_8G04320)-RELATED"/>
    <property type="match status" value="1"/>
</dbReference>
<feature type="region of interest" description="Disordered" evidence="1">
    <location>
        <begin position="155"/>
        <end position="179"/>
    </location>
</feature>
<comment type="caution">
    <text evidence="2">The sequence shown here is derived from an EMBL/GenBank/DDBJ whole genome shotgun (WGS) entry which is preliminary data.</text>
</comment>
<protein>
    <submittedName>
        <fullName evidence="2">Uncharacterized protein</fullName>
    </submittedName>
</protein>
<dbReference type="PANTHER" id="PTHR42100:SF1">
    <property type="entry name" value="OXIDOREDUCTASE 178 KDA SUBUNIT, PUTATIVE (AFU_ORTHOLOGUE AFUA_8G04320)-RELATED"/>
    <property type="match status" value="1"/>
</dbReference>
<evidence type="ECO:0000313" key="3">
    <source>
        <dbReference type="Proteomes" id="UP000800235"/>
    </source>
</evidence>
<sequence>MRSQLLRLSRSRITPSPPVSNIRKRFASHDHHDAGSKESFGKGFYIAVAALPTFYIVYKLSRGSGEDQPYLTRVIKSYDHWRDTYLARNALHTQMVDQAGADRLLFLNARAADTKPVVELKHQDVFNHGSPYNVPAGQGTINLDKVIAHYEKQNAEQEQERLERAQKGGGKQSISTASW</sequence>
<gene>
    <name evidence="2" type="ORF">EJ08DRAFT_674981</name>
</gene>
<evidence type="ECO:0000313" key="2">
    <source>
        <dbReference type="EMBL" id="KAF2435762.1"/>
    </source>
</evidence>
<dbReference type="InterPro" id="IPR034444">
    <property type="entry name" value="Nuo17.8"/>
</dbReference>
<dbReference type="GO" id="GO:0005739">
    <property type="term" value="C:mitochondrion"/>
    <property type="evidence" value="ECO:0007669"/>
    <property type="project" value="InterPro"/>
</dbReference>